<dbReference type="PANTHER" id="PTHR41930:SF1">
    <property type="entry name" value="DEPHOSPHO-COA KINASE"/>
    <property type="match status" value="1"/>
</dbReference>
<dbReference type="PANTHER" id="PTHR41930">
    <property type="entry name" value="UPF0200 PROTEIN MJ1399"/>
    <property type="match status" value="1"/>
</dbReference>
<dbReference type="SUPFAM" id="SSF52540">
    <property type="entry name" value="P-loop containing nucleoside triphosphate hydrolases"/>
    <property type="match status" value="1"/>
</dbReference>
<name>A0A0G0QLW4_9BACT</name>
<dbReference type="Proteomes" id="UP000034881">
    <property type="component" value="Unassembled WGS sequence"/>
</dbReference>
<comment type="caution">
    <text evidence="1">The sequence shown here is derived from an EMBL/GenBank/DDBJ whole genome shotgun (WGS) entry which is preliminary data.</text>
</comment>
<proteinExistence type="predicted"/>
<reference evidence="1 2" key="1">
    <citation type="journal article" date="2015" name="Nature">
        <title>rRNA introns, odd ribosomes, and small enigmatic genomes across a large radiation of phyla.</title>
        <authorList>
            <person name="Brown C.T."/>
            <person name="Hug L.A."/>
            <person name="Thomas B.C."/>
            <person name="Sharon I."/>
            <person name="Castelle C.J."/>
            <person name="Singh A."/>
            <person name="Wilkins M.J."/>
            <person name="Williams K.H."/>
            <person name="Banfield J.F."/>
        </authorList>
    </citation>
    <scope>NUCLEOTIDE SEQUENCE [LARGE SCALE GENOMIC DNA]</scope>
</reference>
<accession>A0A0G0QLW4</accession>
<protein>
    <submittedName>
        <fullName evidence="1">Uncharacterized protein</fullName>
    </submittedName>
</protein>
<gene>
    <name evidence="1" type="ORF">UT77_C0011G0010</name>
</gene>
<evidence type="ECO:0000313" key="2">
    <source>
        <dbReference type="Proteomes" id="UP000034881"/>
    </source>
</evidence>
<evidence type="ECO:0000313" key="1">
    <source>
        <dbReference type="EMBL" id="KKR41439.1"/>
    </source>
</evidence>
<dbReference type="EMBL" id="LBYB01000011">
    <property type="protein sequence ID" value="KKR41439.1"/>
    <property type="molecule type" value="Genomic_DNA"/>
</dbReference>
<sequence length="199" mass="22517">MKLVIGLVGEKGSGKQTFVNFLKKIVLRQVYSECNRTAQDKPLIIRQVRFSDILAQTLIMWDIPISRANLQKLSLVMNDAFGQGSLANAARFSIEGDSADIIIFDGIRRPEELNLVKSLKNNILIYISAMQDLRYQRLKTRSEKVGETGLTFEQFLEEEKSPAEKNIPGLGKGTNLKIENNGSLEDFKQKIQQIFNKIL</sequence>
<organism evidence="1 2">
    <name type="scientific">Candidatus Daviesbacteria bacterium GW2011_GWC2_40_12</name>
    <dbReference type="NCBI Taxonomy" id="1618431"/>
    <lineage>
        <taxon>Bacteria</taxon>
        <taxon>Candidatus Daviesiibacteriota</taxon>
    </lineage>
</organism>
<dbReference type="InterPro" id="IPR027417">
    <property type="entry name" value="P-loop_NTPase"/>
</dbReference>
<dbReference type="AlphaFoldDB" id="A0A0G0QLW4"/>
<dbReference type="Gene3D" id="3.40.50.300">
    <property type="entry name" value="P-loop containing nucleotide triphosphate hydrolases"/>
    <property type="match status" value="1"/>
</dbReference>